<keyword evidence="2" id="KW-1185">Reference proteome</keyword>
<protein>
    <submittedName>
        <fullName evidence="1">Putative membrane protein</fullName>
    </submittedName>
</protein>
<comment type="caution">
    <text evidence="1">The sequence shown here is derived from an EMBL/GenBank/DDBJ whole genome shotgun (WGS) entry which is preliminary data.</text>
</comment>
<dbReference type="EMBL" id="JACIFP010000001">
    <property type="protein sequence ID" value="MBB4133953.1"/>
    <property type="molecule type" value="Genomic_DNA"/>
</dbReference>
<dbReference type="Proteomes" id="UP000551501">
    <property type="component" value="Unassembled WGS sequence"/>
</dbReference>
<reference evidence="1 2" key="1">
    <citation type="submission" date="2020-08" db="EMBL/GenBank/DDBJ databases">
        <title>Sequencing the genomes of 1000 actinobacteria strains.</title>
        <authorList>
            <person name="Klenk H.-P."/>
        </authorList>
    </citation>
    <scope>NUCLEOTIDE SEQUENCE [LARGE SCALE GENOMIC DNA]</scope>
    <source>
        <strain evidence="1 2">DSM 45298</strain>
    </source>
</reference>
<dbReference type="RefSeq" id="WP_183369134.1">
    <property type="nucleotide sequence ID" value="NZ_BAABHL010000112.1"/>
</dbReference>
<proteinExistence type="predicted"/>
<dbReference type="AlphaFoldDB" id="A0A840EUH5"/>
<gene>
    <name evidence="1" type="ORF">BKA16_000505</name>
</gene>
<accession>A0A840EUH5</accession>
<evidence type="ECO:0000313" key="1">
    <source>
        <dbReference type="EMBL" id="MBB4133953.1"/>
    </source>
</evidence>
<name>A0A840EUH5_9ACTN</name>
<evidence type="ECO:0000313" key="2">
    <source>
        <dbReference type="Proteomes" id="UP000551501"/>
    </source>
</evidence>
<organism evidence="1 2">
    <name type="scientific">Gordonia humi</name>
    <dbReference type="NCBI Taxonomy" id="686429"/>
    <lineage>
        <taxon>Bacteria</taxon>
        <taxon>Bacillati</taxon>
        <taxon>Actinomycetota</taxon>
        <taxon>Actinomycetes</taxon>
        <taxon>Mycobacteriales</taxon>
        <taxon>Gordoniaceae</taxon>
        <taxon>Gordonia</taxon>
    </lineage>
</organism>
<sequence length="97" mass="9791">MSEAAENCSCATSNRLVTLAGAGLAAAGVVHFVAPELFRGITAPVFPENTDQAITINGGLETAIGAAIAFPRTRRAGLAGLGLYGAYLAANMVKANL</sequence>